<name>A0A944QTI3_9GAMM</name>
<evidence type="ECO:0000313" key="6">
    <source>
        <dbReference type="Proteomes" id="UP000770889"/>
    </source>
</evidence>
<dbReference type="AlphaFoldDB" id="A0A944QTI3"/>
<dbReference type="SUPFAM" id="SSF53850">
    <property type="entry name" value="Periplasmic binding protein-like II"/>
    <property type="match status" value="1"/>
</dbReference>
<gene>
    <name evidence="5" type="ORF">KME65_02300</name>
</gene>
<dbReference type="GO" id="GO:0042597">
    <property type="term" value="C:periplasmic space"/>
    <property type="evidence" value="ECO:0007669"/>
    <property type="project" value="UniProtKB-SubCell"/>
</dbReference>
<dbReference type="PANTHER" id="PTHR30024">
    <property type="entry name" value="ALIPHATIC SULFONATES-BINDING PROTEIN-RELATED"/>
    <property type="match status" value="1"/>
</dbReference>
<evidence type="ECO:0000256" key="3">
    <source>
        <dbReference type="ARBA" id="ARBA00022729"/>
    </source>
</evidence>
<evidence type="ECO:0000313" key="5">
    <source>
        <dbReference type="EMBL" id="MBT2987770.1"/>
    </source>
</evidence>
<dbReference type="Proteomes" id="UP000770889">
    <property type="component" value="Unassembled WGS sequence"/>
</dbReference>
<dbReference type="Pfam" id="PF09084">
    <property type="entry name" value="NMT1"/>
    <property type="match status" value="1"/>
</dbReference>
<organism evidence="5 6">
    <name type="scientific">Candidatus Thiodiazotropha taylori</name>
    <dbReference type="NCBI Taxonomy" id="2792791"/>
    <lineage>
        <taxon>Bacteria</taxon>
        <taxon>Pseudomonadati</taxon>
        <taxon>Pseudomonadota</taxon>
        <taxon>Gammaproteobacteria</taxon>
        <taxon>Chromatiales</taxon>
        <taxon>Sedimenticolaceae</taxon>
        <taxon>Candidatus Thiodiazotropha</taxon>
    </lineage>
</organism>
<proteinExistence type="inferred from homology"/>
<evidence type="ECO:0000256" key="1">
    <source>
        <dbReference type="ARBA" id="ARBA00004418"/>
    </source>
</evidence>
<dbReference type="Gene3D" id="3.40.190.10">
    <property type="entry name" value="Periplasmic binding protein-like II"/>
    <property type="match status" value="2"/>
</dbReference>
<comment type="similarity">
    <text evidence="2">Belongs to the bacterial solute-binding protein SsuA/TauA family.</text>
</comment>
<comment type="caution">
    <text evidence="5">The sequence shown here is derived from an EMBL/GenBank/DDBJ whole genome shotgun (WGS) entry which is preliminary data.</text>
</comment>
<dbReference type="EMBL" id="JAHHGM010000002">
    <property type="protein sequence ID" value="MBT2987770.1"/>
    <property type="molecule type" value="Genomic_DNA"/>
</dbReference>
<evidence type="ECO:0000259" key="4">
    <source>
        <dbReference type="SMART" id="SM00062"/>
    </source>
</evidence>
<reference evidence="5 6" key="1">
    <citation type="submission" date="2021-05" db="EMBL/GenBank/DDBJ databases">
        <title>Genetic and Functional Diversity in Clade A Lucinid endosymbionts from the Bahamas.</title>
        <authorList>
            <person name="Giani N.M."/>
            <person name="Engel A.S."/>
            <person name="Campbell B.J."/>
        </authorList>
    </citation>
    <scope>NUCLEOTIDE SEQUENCE [LARGE SCALE GENOMIC DNA]</scope>
    <source>
        <strain evidence="5">LUC16012Gg_MoonRockCtena</strain>
    </source>
</reference>
<dbReference type="GO" id="GO:0042918">
    <property type="term" value="P:alkanesulfonate transmembrane transport"/>
    <property type="evidence" value="ECO:0007669"/>
    <property type="project" value="TreeGrafter"/>
</dbReference>
<dbReference type="PANTHER" id="PTHR30024:SF47">
    <property type="entry name" value="TAURINE-BINDING PERIPLASMIC PROTEIN"/>
    <property type="match status" value="1"/>
</dbReference>
<accession>A0A944QTI3</accession>
<dbReference type="SMART" id="SM00062">
    <property type="entry name" value="PBPb"/>
    <property type="match status" value="1"/>
</dbReference>
<feature type="domain" description="Solute-binding protein family 3/N-terminal" evidence="4">
    <location>
        <begin position="33"/>
        <end position="251"/>
    </location>
</feature>
<sequence>MVFRNFKLMLGILILVLVVSGCGRVSEEESRVTLGQGMGVLNAPIFVTNKMNFWESQSLQVNVRPFVAGRLALDSLIAGDIDIATIGDTPVVYGLFKHPNLRIIATVMESNRDEKVIARRDAGIDSPDDLKGKRIGVFFGTAGEYYAIRFIEAQGLSKEDVSFINLKAPDMVAALSNGSIDAYVSWEPHVQNGLRALGDNAVVFVNPDIYTETWNLVTTVEFFNNSPETVRRVLRAVVRGVEYTNANRKEAIDITEEQLGLSRDVLDSIWDDYDFKVVLSENLVTTLKNQGEWIQASSDLSKGKSLPDYRQVIIDQPLREILPVAVSIP</sequence>
<protein>
    <submittedName>
        <fullName evidence="5">ABC transporter substrate-binding protein</fullName>
    </submittedName>
</protein>
<comment type="subcellular location">
    <subcellularLocation>
        <location evidence="1">Periplasm</location>
    </subcellularLocation>
</comment>
<dbReference type="CDD" id="cd01008">
    <property type="entry name" value="PBP2_NrtA_SsuA_CpmA_like"/>
    <property type="match status" value="1"/>
</dbReference>
<evidence type="ECO:0000256" key="2">
    <source>
        <dbReference type="ARBA" id="ARBA00010742"/>
    </source>
</evidence>
<dbReference type="InterPro" id="IPR015168">
    <property type="entry name" value="SsuA/THI5"/>
</dbReference>
<dbReference type="PROSITE" id="PS51257">
    <property type="entry name" value="PROKAR_LIPOPROTEIN"/>
    <property type="match status" value="1"/>
</dbReference>
<keyword evidence="3" id="KW-0732">Signal</keyword>
<dbReference type="InterPro" id="IPR001638">
    <property type="entry name" value="Solute-binding_3/MltF_N"/>
</dbReference>